<dbReference type="Proteomes" id="UP000521943">
    <property type="component" value="Unassembled WGS sequence"/>
</dbReference>
<feature type="chain" id="PRO_5034093136" evidence="1">
    <location>
        <begin position="24"/>
        <end position="215"/>
    </location>
</feature>
<name>A0A8H6HF64_9AGAR</name>
<protein>
    <submittedName>
        <fullName evidence="2">Uncharacterized protein</fullName>
    </submittedName>
</protein>
<feature type="signal peptide" evidence="1">
    <location>
        <begin position="1"/>
        <end position="23"/>
    </location>
</feature>
<dbReference type="EMBL" id="JACGCI010000116">
    <property type="protein sequence ID" value="KAF6744646.1"/>
    <property type="molecule type" value="Genomic_DNA"/>
</dbReference>
<dbReference type="AlphaFoldDB" id="A0A8H6HF64"/>
<gene>
    <name evidence="2" type="ORF">DFP72DRAFT_857200</name>
</gene>
<proteinExistence type="predicted"/>
<keyword evidence="1" id="KW-0732">Signal</keyword>
<evidence type="ECO:0000256" key="1">
    <source>
        <dbReference type="SAM" id="SignalP"/>
    </source>
</evidence>
<reference evidence="2 3" key="1">
    <citation type="submission" date="2020-07" db="EMBL/GenBank/DDBJ databases">
        <title>Comparative genomics of pyrophilous fungi reveals a link between fire events and developmental genes.</title>
        <authorList>
            <consortium name="DOE Joint Genome Institute"/>
            <person name="Steindorff A.S."/>
            <person name="Carver A."/>
            <person name="Calhoun S."/>
            <person name="Stillman K."/>
            <person name="Liu H."/>
            <person name="Lipzen A."/>
            <person name="Pangilinan J."/>
            <person name="Labutti K."/>
            <person name="Bruns T.D."/>
            <person name="Grigoriev I.V."/>
        </authorList>
    </citation>
    <scope>NUCLEOTIDE SEQUENCE [LARGE SCALE GENOMIC DNA]</scope>
    <source>
        <strain evidence="2 3">CBS 144469</strain>
    </source>
</reference>
<keyword evidence="3" id="KW-1185">Reference proteome</keyword>
<organism evidence="2 3">
    <name type="scientific">Ephemerocybe angulata</name>
    <dbReference type="NCBI Taxonomy" id="980116"/>
    <lineage>
        <taxon>Eukaryota</taxon>
        <taxon>Fungi</taxon>
        <taxon>Dikarya</taxon>
        <taxon>Basidiomycota</taxon>
        <taxon>Agaricomycotina</taxon>
        <taxon>Agaricomycetes</taxon>
        <taxon>Agaricomycetidae</taxon>
        <taxon>Agaricales</taxon>
        <taxon>Agaricineae</taxon>
        <taxon>Psathyrellaceae</taxon>
        <taxon>Ephemerocybe</taxon>
    </lineage>
</organism>
<accession>A0A8H6HF64</accession>
<comment type="caution">
    <text evidence="2">The sequence shown here is derived from an EMBL/GenBank/DDBJ whole genome shotgun (WGS) entry which is preliminary data.</text>
</comment>
<evidence type="ECO:0000313" key="3">
    <source>
        <dbReference type="Proteomes" id="UP000521943"/>
    </source>
</evidence>
<sequence length="215" mass="24744">MHFTVLRLLIIVALLVVLSRAYSNDVFEARDYIDGLSARTDASVSSLSTREIMAELSERLERRKSDTEMKYECAKCHATSNTAVWNVSHLGYGVYKLLTDVHWYHLAKVPGALPPERRRHPQLDEKAQVEKMGEANASWLKPYPISRWSSVEFPDSLDSGSLSIRFFRRSSEFPSYLDRRIITPSRVMFKYTIEAIRLFDAGRQGMLGQRKLVQK</sequence>
<evidence type="ECO:0000313" key="2">
    <source>
        <dbReference type="EMBL" id="KAF6744646.1"/>
    </source>
</evidence>